<reference evidence="1" key="1">
    <citation type="journal article" date="2019" name="bioRxiv">
        <title>The Genome of the Zebra Mussel, Dreissena polymorpha: A Resource for Invasive Species Research.</title>
        <authorList>
            <person name="McCartney M.A."/>
            <person name="Auch B."/>
            <person name="Kono T."/>
            <person name="Mallez S."/>
            <person name="Zhang Y."/>
            <person name="Obille A."/>
            <person name="Becker A."/>
            <person name="Abrahante J.E."/>
            <person name="Garbe J."/>
            <person name="Badalamenti J.P."/>
            <person name="Herman A."/>
            <person name="Mangelson H."/>
            <person name="Liachko I."/>
            <person name="Sullivan S."/>
            <person name="Sone E.D."/>
            <person name="Koren S."/>
            <person name="Silverstein K.A.T."/>
            <person name="Beckman K.B."/>
            <person name="Gohl D.M."/>
        </authorList>
    </citation>
    <scope>NUCLEOTIDE SEQUENCE</scope>
    <source>
        <strain evidence="1">Duluth1</strain>
        <tissue evidence="1">Whole animal</tissue>
    </source>
</reference>
<dbReference type="EMBL" id="JAIWYP010000004">
    <property type="protein sequence ID" value="KAH3835936.1"/>
    <property type="molecule type" value="Genomic_DNA"/>
</dbReference>
<organism evidence="1 2">
    <name type="scientific">Dreissena polymorpha</name>
    <name type="common">Zebra mussel</name>
    <name type="synonym">Mytilus polymorpha</name>
    <dbReference type="NCBI Taxonomy" id="45954"/>
    <lineage>
        <taxon>Eukaryota</taxon>
        <taxon>Metazoa</taxon>
        <taxon>Spiralia</taxon>
        <taxon>Lophotrochozoa</taxon>
        <taxon>Mollusca</taxon>
        <taxon>Bivalvia</taxon>
        <taxon>Autobranchia</taxon>
        <taxon>Heteroconchia</taxon>
        <taxon>Euheterodonta</taxon>
        <taxon>Imparidentia</taxon>
        <taxon>Neoheterodontei</taxon>
        <taxon>Myida</taxon>
        <taxon>Dreissenoidea</taxon>
        <taxon>Dreissenidae</taxon>
        <taxon>Dreissena</taxon>
    </lineage>
</organism>
<proteinExistence type="predicted"/>
<name>A0A9D4QLT9_DREPO</name>
<gene>
    <name evidence="1" type="ORF">DPMN_109305</name>
</gene>
<evidence type="ECO:0000313" key="2">
    <source>
        <dbReference type="Proteomes" id="UP000828390"/>
    </source>
</evidence>
<accession>A0A9D4QLT9</accession>
<dbReference type="AlphaFoldDB" id="A0A9D4QLT9"/>
<evidence type="ECO:0008006" key="3">
    <source>
        <dbReference type="Google" id="ProtNLM"/>
    </source>
</evidence>
<keyword evidence="2" id="KW-1185">Reference proteome</keyword>
<dbReference type="Proteomes" id="UP000828390">
    <property type="component" value="Unassembled WGS sequence"/>
</dbReference>
<comment type="caution">
    <text evidence="1">The sequence shown here is derived from an EMBL/GenBank/DDBJ whole genome shotgun (WGS) entry which is preliminary data.</text>
</comment>
<evidence type="ECO:0000313" key="1">
    <source>
        <dbReference type="EMBL" id="KAH3835936.1"/>
    </source>
</evidence>
<protein>
    <recommendedName>
        <fullName evidence="3">Reverse transcriptase domain-containing protein</fullName>
    </recommendedName>
</protein>
<reference evidence="1" key="2">
    <citation type="submission" date="2020-11" db="EMBL/GenBank/DDBJ databases">
        <authorList>
            <person name="McCartney M.A."/>
            <person name="Auch B."/>
            <person name="Kono T."/>
            <person name="Mallez S."/>
            <person name="Becker A."/>
            <person name="Gohl D.M."/>
            <person name="Silverstein K.A.T."/>
            <person name="Koren S."/>
            <person name="Bechman K.B."/>
            <person name="Herman A."/>
            <person name="Abrahante J.E."/>
            <person name="Garbe J."/>
        </authorList>
    </citation>
    <scope>NUCLEOTIDE SEQUENCE</scope>
    <source>
        <strain evidence="1">Duluth1</strain>
        <tissue evidence="1">Whole animal</tissue>
    </source>
</reference>
<sequence>MKQLSTKRCRLNYILLGVLNSVYRQLRCRVKLSKGLTEYFGCNIGTKQGCVSSSVLVALFINLVTHLKQHCGSEIFLSNQADDIQALFAADIAVAAETASKLQIQINRILEFFHGYAA</sequence>